<evidence type="ECO:0000259" key="8">
    <source>
        <dbReference type="PROSITE" id="PS01124"/>
    </source>
</evidence>
<dbReference type="GO" id="GO:0003700">
    <property type="term" value="F:DNA-binding transcription factor activity"/>
    <property type="evidence" value="ECO:0007669"/>
    <property type="project" value="InterPro"/>
</dbReference>
<dbReference type="Proteomes" id="UP000261174">
    <property type="component" value="Unassembled WGS sequence"/>
</dbReference>
<feature type="domain" description="HTH araC/xylS-type" evidence="8">
    <location>
        <begin position="171"/>
        <end position="270"/>
    </location>
</feature>
<keyword evidence="6" id="KW-0175">Coiled coil</keyword>
<dbReference type="Pfam" id="PF12833">
    <property type="entry name" value="HTH_18"/>
    <property type="match status" value="1"/>
</dbReference>
<gene>
    <name evidence="10" type="ORF">DXN04_11095</name>
</gene>
<evidence type="ECO:0000313" key="10">
    <source>
        <dbReference type="EMBL" id="RFM34944.1"/>
    </source>
</evidence>
<dbReference type="AlphaFoldDB" id="A0A3E1P4A1"/>
<dbReference type="PANTHER" id="PTHR43547">
    <property type="entry name" value="TWO-COMPONENT HISTIDINE KINASE"/>
    <property type="match status" value="1"/>
</dbReference>
<feature type="compositionally biased region" description="Basic and acidic residues" evidence="7">
    <location>
        <begin position="1"/>
        <end position="11"/>
    </location>
</feature>
<protein>
    <submittedName>
        <fullName evidence="10">Response regulator</fullName>
    </submittedName>
</protein>
<evidence type="ECO:0000259" key="9">
    <source>
        <dbReference type="PROSITE" id="PS50110"/>
    </source>
</evidence>
<keyword evidence="1 5" id="KW-0597">Phosphoprotein</keyword>
<dbReference type="SUPFAM" id="SSF46689">
    <property type="entry name" value="Homeodomain-like"/>
    <property type="match status" value="1"/>
</dbReference>
<dbReference type="SMART" id="SM00448">
    <property type="entry name" value="REC"/>
    <property type="match status" value="1"/>
</dbReference>
<keyword evidence="4" id="KW-0804">Transcription</keyword>
<dbReference type="GO" id="GO:0043565">
    <property type="term" value="F:sequence-specific DNA binding"/>
    <property type="evidence" value="ECO:0007669"/>
    <property type="project" value="InterPro"/>
</dbReference>
<reference evidence="10 11" key="1">
    <citation type="submission" date="2018-08" db="EMBL/GenBank/DDBJ databases">
        <title>Chitinophaga sp. K20C18050901, a novel bacterium isolated from forest soil.</title>
        <authorList>
            <person name="Wang C."/>
        </authorList>
    </citation>
    <scope>NUCLEOTIDE SEQUENCE [LARGE SCALE GENOMIC DNA]</scope>
    <source>
        <strain evidence="10 11">K20C18050901</strain>
    </source>
</reference>
<evidence type="ECO:0000313" key="11">
    <source>
        <dbReference type="Proteomes" id="UP000261174"/>
    </source>
</evidence>
<dbReference type="PRINTS" id="PR00032">
    <property type="entry name" value="HTHARAC"/>
</dbReference>
<name>A0A3E1P4A1_9BACT</name>
<feature type="domain" description="Response regulatory" evidence="9">
    <location>
        <begin position="24"/>
        <end position="139"/>
    </location>
</feature>
<dbReference type="SUPFAM" id="SSF52172">
    <property type="entry name" value="CheY-like"/>
    <property type="match status" value="1"/>
</dbReference>
<organism evidence="10 11">
    <name type="scientific">Chitinophaga silvisoli</name>
    <dbReference type="NCBI Taxonomy" id="2291814"/>
    <lineage>
        <taxon>Bacteria</taxon>
        <taxon>Pseudomonadati</taxon>
        <taxon>Bacteroidota</taxon>
        <taxon>Chitinophagia</taxon>
        <taxon>Chitinophagales</taxon>
        <taxon>Chitinophagaceae</taxon>
        <taxon>Chitinophaga</taxon>
    </lineage>
</organism>
<dbReference type="PROSITE" id="PS50110">
    <property type="entry name" value="RESPONSE_REGULATORY"/>
    <property type="match status" value="1"/>
</dbReference>
<feature type="coiled-coil region" evidence="6">
    <location>
        <begin position="128"/>
        <end position="155"/>
    </location>
</feature>
<evidence type="ECO:0000256" key="1">
    <source>
        <dbReference type="ARBA" id="ARBA00022553"/>
    </source>
</evidence>
<evidence type="ECO:0000256" key="2">
    <source>
        <dbReference type="ARBA" id="ARBA00023015"/>
    </source>
</evidence>
<evidence type="ECO:0000256" key="6">
    <source>
        <dbReference type="SAM" id="Coils"/>
    </source>
</evidence>
<keyword evidence="2" id="KW-0805">Transcription regulation</keyword>
<dbReference type="InterPro" id="IPR001789">
    <property type="entry name" value="Sig_transdc_resp-reg_receiver"/>
</dbReference>
<dbReference type="InterPro" id="IPR011006">
    <property type="entry name" value="CheY-like_superfamily"/>
</dbReference>
<dbReference type="Gene3D" id="1.10.10.60">
    <property type="entry name" value="Homeodomain-like"/>
    <property type="match status" value="2"/>
</dbReference>
<accession>A0A3E1P4A1</accession>
<evidence type="ECO:0000256" key="4">
    <source>
        <dbReference type="ARBA" id="ARBA00023163"/>
    </source>
</evidence>
<evidence type="ECO:0000256" key="3">
    <source>
        <dbReference type="ARBA" id="ARBA00023125"/>
    </source>
</evidence>
<dbReference type="SMART" id="SM00342">
    <property type="entry name" value="HTH_ARAC"/>
    <property type="match status" value="1"/>
</dbReference>
<evidence type="ECO:0000256" key="5">
    <source>
        <dbReference type="PROSITE-ProRule" id="PRU00169"/>
    </source>
</evidence>
<dbReference type="InterPro" id="IPR020449">
    <property type="entry name" value="Tscrpt_reg_AraC-type_HTH"/>
</dbReference>
<dbReference type="Pfam" id="PF00072">
    <property type="entry name" value="Response_reg"/>
    <property type="match status" value="1"/>
</dbReference>
<keyword evidence="3" id="KW-0238">DNA-binding</keyword>
<feature type="region of interest" description="Disordered" evidence="7">
    <location>
        <begin position="1"/>
        <end position="23"/>
    </location>
</feature>
<dbReference type="PROSITE" id="PS01124">
    <property type="entry name" value="HTH_ARAC_FAMILY_2"/>
    <property type="match status" value="1"/>
</dbReference>
<keyword evidence="11" id="KW-1185">Reference proteome</keyword>
<dbReference type="PANTHER" id="PTHR43547:SF2">
    <property type="entry name" value="HYBRID SIGNAL TRANSDUCTION HISTIDINE KINASE C"/>
    <property type="match status" value="1"/>
</dbReference>
<dbReference type="GO" id="GO:0000155">
    <property type="term" value="F:phosphorelay sensor kinase activity"/>
    <property type="evidence" value="ECO:0007669"/>
    <property type="project" value="TreeGrafter"/>
</dbReference>
<dbReference type="EMBL" id="QTJV01000003">
    <property type="protein sequence ID" value="RFM34944.1"/>
    <property type="molecule type" value="Genomic_DNA"/>
</dbReference>
<feature type="modified residue" description="4-aspartylphosphate" evidence="5">
    <location>
        <position position="72"/>
    </location>
</feature>
<dbReference type="InterPro" id="IPR018060">
    <property type="entry name" value="HTH_AraC"/>
</dbReference>
<sequence>MQQDEDQKQDQYQHPAPGAGSRKKILIVDDNQEITEFLQQALTPQYHTLTAHDGKQGETLSLEYQPDLIIVDVMMPVMNGLEMSKRLKKQVKTATIPIILLTAKDDKKTELDSIDLGADAFMSKPFDISILLSRIEQLLKRKEDLENQLRISALTNPSEENPLSRDEQFLSDITQIIEEKMDDPQFNVQVLSELSFTNPKQLYRKIKQLTSLTPVEYIRSIRMKKAAFLLQKNKFSVAEVMYMVGFSEASYFSKCFQAEFGQTPSQFIKNNS</sequence>
<comment type="caution">
    <text evidence="10">The sequence shown here is derived from an EMBL/GenBank/DDBJ whole genome shotgun (WGS) entry which is preliminary data.</text>
</comment>
<evidence type="ECO:0000256" key="7">
    <source>
        <dbReference type="SAM" id="MobiDB-lite"/>
    </source>
</evidence>
<proteinExistence type="predicted"/>
<dbReference type="Gene3D" id="3.40.50.2300">
    <property type="match status" value="1"/>
</dbReference>
<dbReference type="InterPro" id="IPR009057">
    <property type="entry name" value="Homeodomain-like_sf"/>
</dbReference>